<feature type="domain" description="Cell morphogenesis protein C-terminal" evidence="1">
    <location>
        <begin position="6"/>
        <end position="59"/>
    </location>
</feature>
<proteinExistence type="predicted"/>
<dbReference type="AlphaFoldDB" id="A0A8S3CH22"/>
<evidence type="ECO:0000313" key="3">
    <source>
        <dbReference type="EMBL" id="CAF5073326.1"/>
    </source>
</evidence>
<accession>A0A8S3CH22</accession>
<protein>
    <recommendedName>
        <fullName evidence="1">Cell morphogenesis protein C-terminal domain-containing protein</fullName>
    </recommendedName>
</protein>
<reference evidence="2" key="1">
    <citation type="submission" date="2021-02" db="EMBL/GenBank/DDBJ databases">
        <authorList>
            <person name="Nowell W R."/>
        </authorList>
    </citation>
    <scope>NUCLEOTIDE SEQUENCE</scope>
</reference>
<dbReference type="Pfam" id="PF14225">
    <property type="entry name" value="MOR2-PAG1_C"/>
    <property type="match status" value="1"/>
</dbReference>
<gene>
    <name evidence="2" type="ORF">BYL167_LOCUS52731</name>
    <name evidence="3" type="ORF">SMN809_LOCUS60397</name>
</gene>
<dbReference type="EMBL" id="CAJOBI010235179">
    <property type="protein sequence ID" value="CAF5073326.1"/>
    <property type="molecule type" value="Genomic_DNA"/>
</dbReference>
<organism evidence="2 4">
    <name type="scientific">Rotaria magnacalcarata</name>
    <dbReference type="NCBI Taxonomy" id="392030"/>
    <lineage>
        <taxon>Eukaryota</taxon>
        <taxon>Metazoa</taxon>
        <taxon>Spiralia</taxon>
        <taxon>Gnathifera</taxon>
        <taxon>Rotifera</taxon>
        <taxon>Eurotatoria</taxon>
        <taxon>Bdelloidea</taxon>
        <taxon>Philodinida</taxon>
        <taxon>Philodinidae</taxon>
        <taxon>Rotaria</taxon>
    </lineage>
</organism>
<dbReference type="Proteomes" id="UP000681967">
    <property type="component" value="Unassembled WGS sequence"/>
</dbReference>
<evidence type="ECO:0000313" key="2">
    <source>
        <dbReference type="EMBL" id="CAF4914836.1"/>
    </source>
</evidence>
<feature type="non-terminal residue" evidence="2">
    <location>
        <position position="59"/>
    </location>
</feature>
<evidence type="ECO:0000313" key="4">
    <source>
        <dbReference type="Proteomes" id="UP000681967"/>
    </source>
</evidence>
<dbReference type="EMBL" id="CAJOBH010172274">
    <property type="protein sequence ID" value="CAF4914836.1"/>
    <property type="molecule type" value="Genomic_DNA"/>
</dbReference>
<sequence>MNILKTIKWQQFPGLQSLALKGCTSTVTYESTMILISCLTNMLTSPFVTMNNSSLAINV</sequence>
<name>A0A8S3CH22_9BILA</name>
<evidence type="ECO:0000259" key="1">
    <source>
        <dbReference type="Pfam" id="PF14225"/>
    </source>
</evidence>
<comment type="caution">
    <text evidence="2">The sequence shown here is derived from an EMBL/GenBank/DDBJ whole genome shotgun (WGS) entry which is preliminary data.</text>
</comment>
<dbReference type="InterPro" id="IPR025481">
    <property type="entry name" value="Cell_Morphogen_C"/>
</dbReference>
<dbReference type="Proteomes" id="UP000676336">
    <property type="component" value="Unassembled WGS sequence"/>
</dbReference>